<evidence type="ECO:0000313" key="3">
    <source>
        <dbReference type="Proteomes" id="UP000747542"/>
    </source>
</evidence>
<protein>
    <submittedName>
        <fullName evidence="2">Putative homeobox protein 5-like</fullName>
    </submittedName>
</protein>
<proteinExistence type="predicted"/>
<keyword evidence="2" id="KW-0238">DNA-binding</keyword>
<comment type="caution">
    <text evidence="2">The sequence shown here is derived from an EMBL/GenBank/DDBJ whole genome shotgun (WGS) entry which is preliminary data.</text>
</comment>
<dbReference type="AlphaFoldDB" id="A0A8J5JHZ6"/>
<organism evidence="2 3">
    <name type="scientific">Homarus americanus</name>
    <name type="common">American lobster</name>
    <dbReference type="NCBI Taxonomy" id="6706"/>
    <lineage>
        <taxon>Eukaryota</taxon>
        <taxon>Metazoa</taxon>
        <taxon>Ecdysozoa</taxon>
        <taxon>Arthropoda</taxon>
        <taxon>Crustacea</taxon>
        <taxon>Multicrustacea</taxon>
        <taxon>Malacostraca</taxon>
        <taxon>Eumalacostraca</taxon>
        <taxon>Eucarida</taxon>
        <taxon>Decapoda</taxon>
        <taxon>Pleocyemata</taxon>
        <taxon>Astacidea</taxon>
        <taxon>Nephropoidea</taxon>
        <taxon>Nephropidae</taxon>
        <taxon>Homarus</taxon>
    </lineage>
</organism>
<dbReference type="EMBL" id="JAHLQT010040257">
    <property type="protein sequence ID" value="KAG7155965.1"/>
    <property type="molecule type" value="Genomic_DNA"/>
</dbReference>
<dbReference type="GO" id="GO:0003677">
    <property type="term" value="F:DNA binding"/>
    <property type="evidence" value="ECO:0007669"/>
    <property type="project" value="UniProtKB-KW"/>
</dbReference>
<keyword evidence="3" id="KW-1185">Reference proteome</keyword>
<evidence type="ECO:0000256" key="1">
    <source>
        <dbReference type="SAM" id="MobiDB-lite"/>
    </source>
</evidence>
<evidence type="ECO:0000313" key="2">
    <source>
        <dbReference type="EMBL" id="KAG7155965.1"/>
    </source>
</evidence>
<keyword evidence="2" id="KW-0371">Homeobox</keyword>
<feature type="region of interest" description="Disordered" evidence="1">
    <location>
        <begin position="1"/>
        <end position="24"/>
    </location>
</feature>
<name>A0A8J5JHZ6_HOMAM</name>
<dbReference type="Proteomes" id="UP000747542">
    <property type="component" value="Unassembled WGS sequence"/>
</dbReference>
<reference evidence="2" key="1">
    <citation type="journal article" date="2021" name="Sci. Adv.">
        <title>The American lobster genome reveals insights on longevity, neural, and immune adaptations.</title>
        <authorList>
            <person name="Polinski J.M."/>
            <person name="Zimin A.V."/>
            <person name="Clark K.F."/>
            <person name="Kohn A.B."/>
            <person name="Sadowski N."/>
            <person name="Timp W."/>
            <person name="Ptitsyn A."/>
            <person name="Khanna P."/>
            <person name="Romanova D.Y."/>
            <person name="Williams P."/>
            <person name="Greenwood S.J."/>
            <person name="Moroz L.L."/>
            <person name="Walt D.R."/>
            <person name="Bodnar A.G."/>
        </authorList>
    </citation>
    <scope>NUCLEOTIDE SEQUENCE</scope>
    <source>
        <strain evidence="2">GMGI-L3</strain>
    </source>
</reference>
<gene>
    <name evidence="2" type="ORF">Hamer_G012114</name>
</gene>
<feature type="compositionally biased region" description="Low complexity" evidence="1">
    <location>
        <begin position="190"/>
        <end position="200"/>
    </location>
</feature>
<feature type="compositionally biased region" description="Polar residues" evidence="1">
    <location>
        <begin position="161"/>
        <end position="172"/>
    </location>
</feature>
<feature type="compositionally biased region" description="Polar residues" evidence="1">
    <location>
        <begin position="201"/>
        <end position="225"/>
    </location>
</feature>
<sequence>MANGVQGEASGTGRGPMRRQQPREGRGYKVAVGFLETCVTILLQDSNIMKLLLVFSALIVVAAAQFNQARFPSSRRAAFLRFDDDFDDYLDDDHDSLEDLYEDLYDDDADDRAEARAALTRLRASGAVTGNTFRNNRFINNRRNNRFRSTGSTNNGFVNRFPSTNRFSTSRPTIAPHSFFTPTPNPTPSPFRSSTSNNRFGSSTTNRFGSSTNNRFGSSTNNRFGGPNNNAFVQPLSNSITANNPFTTKTTITPKFNSISSNRKTSSASSLKTLPSGLNWPGGNGYFFSMSTHGAEPVTYFIRYDD</sequence>
<feature type="region of interest" description="Disordered" evidence="1">
    <location>
        <begin position="144"/>
        <end position="225"/>
    </location>
</feature>
<accession>A0A8J5JHZ6</accession>
<feature type="compositionally biased region" description="Low complexity" evidence="1">
    <location>
        <begin position="144"/>
        <end position="155"/>
    </location>
</feature>